<dbReference type="InterPro" id="IPR023395">
    <property type="entry name" value="MCP_dom_sf"/>
</dbReference>
<dbReference type="Proteomes" id="UP000053447">
    <property type="component" value="Unassembled WGS sequence"/>
</dbReference>
<dbReference type="Gene3D" id="1.50.40.10">
    <property type="entry name" value="Mitochondrial carrier domain"/>
    <property type="match status" value="2"/>
</dbReference>
<keyword evidence="5" id="KW-0999">Mitochondrion inner membrane</keyword>
<dbReference type="GO" id="GO:0015218">
    <property type="term" value="F:pyrimidine nucleotide transmembrane transporter activity"/>
    <property type="evidence" value="ECO:0007669"/>
    <property type="project" value="InterPro"/>
</dbReference>
<name>A0A0W4ZME6_PNEJ7</name>
<sequence length="284" mass="32243">MLMLERTIYYREGTSSLFKGLGPSLVGVVPAKAIHFYTYGNTKTALSQRFGDSSWIHVISAVTAGIVTATATNPIWVIKTRLQLDKSTYNTYTSGWECTRKIIREEGIHALYRGMSASYLGVSESTIQWVLYEWFKKEIGKRRTLDIHSTNNANNTQNIHNTCNTYNVQKKYCEKRGELQGKWKEWLWQVGAAGAAKLIATVATYPHEVIRTRLRQAPKESGKGKYRGLVQCFQVVWKEEGLWGLYGGLTAHLLRVIPNAVIIFGSYELVMSFFAERVEKSKVK</sequence>
<keyword evidence="4" id="KW-0677">Repeat</keyword>
<dbReference type="eggNOG" id="KOG0757">
    <property type="taxonomic scope" value="Eukaryota"/>
</dbReference>
<comment type="caution">
    <text evidence="11">The sequence shown here is derived from an EMBL/GenBank/DDBJ whole genome shotgun (WGS) entry which is preliminary data.</text>
</comment>
<accession>A0A0W4ZME6</accession>
<keyword evidence="2 10" id="KW-0813">Transport</keyword>
<gene>
    <name evidence="11" type="ORF">T551_02166</name>
</gene>
<evidence type="ECO:0000256" key="8">
    <source>
        <dbReference type="ARBA" id="ARBA00023136"/>
    </source>
</evidence>
<evidence type="ECO:0000256" key="1">
    <source>
        <dbReference type="ARBA" id="ARBA00004448"/>
    </source>
</evidence>
<evidence type="ECO:0000256" key="4">
    <source>
        <dbReference type="ARBA" id="ARBA00022737"/>
    </source>
</evidence>
<evidence type="ECO:0000256" key="5">
    <source>
        <dbReference type="ARBA" id="ARBA00022792"/>
    </source>
</evidence>
<dbReference type="STRING" id="1408657.A0A0W4ZME6"/>
<evidence type="ECO:0000256" key="9">
    <source>
        <dbReference type="PROSITE-ProRule" id="PRU00282"/>
    </source>
</evidence>
<dbReference type="Pfam" id="PF00153">
    <property type="entry name" value="Mito_carr"/>
    <property type="match status" value="3"/>
</dbReference>
<proteinExistence type="inferred from homology"/>
<keyword evidence="8 9" id="KW-0472">Membrane</keyword>
<reference evidence="12" key="1">
    <citation type="journal article" date="2016" name="Nat. Commun.">
        <title>Genome analysis of three Pneumocystis species reveals adaptation mechanisms to life exclusively in mammalian hosts.</title>
        <authorList>
            <person name="Ma L."/>
            <person name="Chen Z."/>
            <person name="Huang D.W."/>
            <person name="Kutty G."/>
            <person name="Ishihara M."/>
            <person name="Wang H."/>
            <person name="Abouelleil A."/>
            <person name="Bishop L."/>
            <person name="Davey E."/>
            <person name="Deng R."/>
            <person name="Deng X."/>
            <person name="Fan L."/>
            <person name="Fantoni G."/>
            <person name="Fitzgerald M."/>
            <person name="Gogineni E."/>
            <person name="Goldberg J.M."/>
            <person name="Handley G."/>
            <person name="Hu X."/>
            <person name="Huber C."/>
            <person name="Jiao X."/>
            <person name="Jones K."/>
            <person name="Levin J.Z."/>
            <person name="Liu Y."/>
            <person name="Macdonald P."/>
            <person name="Melnikov A."/>
            <person name="Raley C."/>
            <person name="Sassi M."/>
            <person name="Sherman B.T."/>
            <person name="Song X."/>
            <person name="Sykes S."/>
            <person name="Tran B."/>
            <person name="Walsh L."/>
            <person name="Xia Y."/>
            <person name="Yang J."/>
            <person name="Young S."/>
            <person name="Zeng Q."/>
            <person name="Zheng X."/>
            <person name="Stephens R."/>
            <person name="Nusbaum C."/>
            <person name="Birren B.W."/>
            <person name="Azadi P."/>
            <person name="Lempicki R.A."/>
            <person name="Cuomo C.A."/>
            <person name="Kovacs J.A."/>
        </authorList>
    </citation>
    <scope>NUCLEOTIDE SEQUENCE [LARGE SCALE GENOMIC DNA]</scope>
    <source>
        <strain evidence="12">RU7</strain>
    </source>
</reference>
<dbReference type="PANTHER" id="PTHR45829">
    <property type="entry name" value="MITOCHONDRIAL CARRIER PROTEIN RIM2"/>
    <property type="match status" value="1"/>
</dbReference>
<feature type="repeat" description="Solcar" evidence="9">
    <location>
        <begin position="1"/>
        <end position="45"/>
    </location>
</feature>
<dbReference type="InterPro" id="IPR018108">
    <property type="entry name" value="MCP_transmembrane"/>
</dbReference>
<feature type="repeat" description="Solcar" evidence="9">
    <location>
        <begin position="184"/>
        <end position="273"/>
    </location>
</feature>
<dbReference type="GO" id="GO:0005743">
    <property type="term" value="C:mitochondrial inner membrane"/>
    <property type="evidence" value="ECO:0007669"/>
    <property type="project" value="UniProtKB-SubCell"/>
</dbReference>
<protein>
    <recommendedName>
        <fullName evidence="13">Mitochondrial carrier</fullName>
    </recommendedName>
</protein>
<keyword evidence="7" id="KW-0496">Mitochondrion</keyword>
<evidence type="ECO:0000313" key="12">
    <source>
        <dbReference type="Proteomes" id="UP000053447"/>
    </source>
</evidence>
<evidence type="ECO:0000256" key="3">
    <source>
        <dbReference type="ARBA" id="ARBA00022692"/>
    </source>
</evidence>
<evidence type="ECO:0000313" key="11">
    <source>
        <dbReference type="EMBL" id="KTW29550.1"/>
    </source>
</evidence>
<dbReference type="InterPro" id="IPR049562">
    <property type="entry name" value="SLC25A33/36-like"/>
</dbReference>
<dbReference type="RefSeq" id="XP_018229381.1">
    <property type="nucleotide sequence ID" value="XM_018374429.1"/>
</dbReference>
<keyword evidence="3 9" id="KW-0812">Transmembrane</keyword>
<dbReference type="GeneID" id="28940684"/>
<comment type="similarity">
    <text evidence="10">Belongs to the mitochondrial carrier (TC 2.A.29) family.</text>
</comment>
<dbReference type="PANTHER" id="PTHR45829:SF4">
    <property type="entry name" value="MITOCHONDRIAL CARRIER PROTEIN RIM2"/>
    <property type="match status" value="1"/>
</dbReference>
<comment type="subcellular location">
    <subcellularLocation>
        <location evidence="1">Mitochondrion inner membrane</location>
        <topology evidence="1">Multi-pass membrane protein</topology>
    </subcellularLocation>
</comment>
<dbReference type="VEuPathDB" id="FungiDB:T551_02166"/>
<dbReference type="OrthoDB" id="269120at2759"/>
<dbReference type="PROSITE" id="PS50920">
    <property type="entry name" value="SOLCAR"/>
    <property type="match status" value="3"/>
</dbReference>
<evidence type="ECO:0008006" key="13">
    <source>
        <dbReference type="Google" id="ProtNLM"/>
    </source>
</evidence>
<evidence type="ECO:0000256" key="2">
    <source>
        <dbReference type="ARBA" id="ARBA00022448"/>
    </source>
</evidence>
<keyword evidence="6" id="KW-1133">Transmembrane helix</keyword>
<evidence type="ECO:0000256" key="6">
    <source>
        <dbReference type="ARBA" id="ARBA00022989"/>
    </source>
</evidence>
<organism evidence="11 12">
    <name type="scientific">Pneumocystis jirovecii (strain RU7)</name>
    <name type="common">Human pneumocystis pneumonia agent</name>
    <dbReference type="NCBI Taxonomy" id="1408657"/>
    <lineage>
        <taxon>Eukaryota</taxon>
        <taxon>Fungi</taxon>
        <taxon>Dikarya</taxon>
        <taxon>Ascomycota</taxon>
        <taxon>Taphrinomycotina</taxon>
        <taxon>Pneumocystomycetes</taxon>
        <taxon>Pneumocystaceae</taxon>
        <taxon>Pneumocystis</taxon>
    </lineage>
</organism>
<dbReference type="EMBL" id="LFWA01000009">
    <property type="protein sequence ID" value="KTW29550.1"/>
    <property type="molecule type" value="Genomic_DNA"/>
</dbReference>
<dbReference type="GO" id="GO:1990519">
    <property type="term" value="P:pyrimidine nucleotide import into mitochondrion"/>
    <property type="evidence" value="ECO:0007669"/>
    <property type="project" value="TreeGrafter"/>
</dbReference>
<evidence type="ECO:0000256" key="10">
    <source>
        <dbReference type="RuleBase" id="RU000488"/>
    </source>
</evidence>
<dbReference type="SUPFAM" id="SSF103506">
    <property type="entry name" value="Mitochondrial carrier"/>
    <property type="match status" value="1"/>
</dbReference>
<keyword evidence="12" id="KW-1185">Reference proteome</keyword>
<dbReference type="AlphaFoldDB" id="A0A0W4ZME6"/>
<evidence type="ECO:0000256" key="7">
    <source>
        <dbReference type="ARBA" id="ARBA00023128"/>
    </source>
</evidence>
<feature type="repeat" description="Solcar" evidence="9">
    <location>
        <begin position="52"/>
        <end position="138"/>
    </location>
</feature>